<keyword evidence="18" id="KW-1185">Reference proteome</keyword>
<proteinExistence type="inferred from homology"/>
<dbReference type="GO" id="GO:0061630">
    <property type="term" value="F:ubiquitin protein ligase activity"/>
    <property type="evidence" value="ECO:0007669"/>
    <property type="project" value="UniProtKB-EC"/>
</dbReference>
<keyword evidence="5" id="KW-0808">Transferase</keyword>
<evidence type="ECO:0000256" key="1">
    <source>
        <dbReference type="ARBA" id="ARBA00000900"/>
    </source>
</evidence>
<evidence type="ECO:0000256" key="9">
    <source>
        <dbReference type="ARBA" id="ARBA00022771"/>
    </source>
</evidence>
<keyword evidence="7" id="KW-0479">Metal-binding</keyword>
<keyword evidence="9" id="KW-0863">Zinc-finger</keyword>
<comment type="caution">
    <text evidence="17">The sequence shown here is derived from an EMBL/GenBank/DDBJ whole genome shotgun (WGS) entry which is preliminary data.</text>
</comment>
<evidence type="ECO:0000256" key="7">
    <source>
        <dbReference type="ARBA" id="ARBA00022723"/>
    </source>
</evidence>
<keyword evidence="8 15" id="KW-0732">Signal</keyword>
<keyword evidence="10" id="KW-0833">Ubl conjugation pathway</keyword>
<evidence type="ECO:0000313" key="17">
    <source>
        <dbReference type="EMBL" id="KAE8677956.1"/>
    </source>
</evidence>
<evidence type="ECO:0000256" key="13">
    <source>
        <dbReference type="ARBA" id="ARBA00023136"/>
    </source>
</evidence>
<evidence type="ECO:0000256" key="15">
    <source>
        <dbReference type="SAM" id="SignalP"/>
    </source>
</evidence>
<evidence type="ECO:0000256" key="10">
    <source>
        <dbReference type="ARBA" id="ARBA00022786"/>
    </source>
</evidence>
<keyword evidence="6" id="KW-0812">Transmembrane</keyword>
<protein>
    <recommendedName>
        <fullName evidence="4">RING-type E3 ubiquitin transferase</fullName>
        <ecNumber evidence="4">2.3.2.27</ecNumber>
    </recommendedName>
</protein>
<sequence length="158" mass="18445">MASTLAQMALFKIFLFTVLSMVFLWIQPSTSAGICRESCGDQWVRFPFRLNSQPDRCGYTRFNLSCKNQSKAMLSLPFAGEFPVEDVDYFYQRIWINDPDHCTPRRLLNGLNLSDTPFEPQYLESYAFLLERCNIGATSRSNVFHVLAVKCSWWWLFR</sequence>
<feature type="chain" id="PRO_5025433983" description="RING-type E3 ubiquitin transferase" evidence="15">
    <location>
        <begin position="32"/>
        <end position="158"/>
    </location>
</feature>
<accession>A0A6A2YF70</accession>
<gene>
    <name evidence="17" type="ORF">F3Y22_tig00111466pilonHSYRG00031</name>
</gene>
<evidence type="ECO:0000256" key="14">
    <source>
        <dbReference type="ARBA" id="ARBA00024209"/>
    </source>
</evidence>
<dbReference type="InterPro" id="IPR025287">
    <property type="entry name" value="WAK_GUB"/>
</dbReference>
<evidence type="ECO:0000256" key="3">
    <source>
        <dbReference type="ARBA" id="ARBA00004906"/>
    </source>
</evidence>
<keyword evidence="11" id="KW-0862">Zinc</keyword>
<keyword evidence="12" id="KW-1133">Transmembrane helix</keyword>
<evidence type="ECO:0000256" key="12">
    <source>
        <dbReference type="ARBA" id="ARBA00022989"/>
    </source>
</evidence>
<evidence type="ECO:0000313" key="18">
    <source>
        <dbReference type="Proteomes" id="UP000436088"/>
    </source>
</evidence>
<dbReference type="Proteomes" id="UP000436088">
    <property type="component" value="Unassembled WGS sequence"/>
</dbReference>
<dbReference type="EC" id="2.3.2.27" evidence="4"/>
<keyword evidence="13" id="KW-0472">Membrane</keyword>
<dbReference type="GO" id="GO:0008270">
    <property type="term" value="F:zinc ion binding"/>
    <property type="evidence" value="ECO:0007669"/>
    <property type="project" value="UniProtKB-KW"/>
</dbReference>
<evidence type="ECO:0000256" key="6">
    <source>
        <dbReference type="ARBA" id="ARBA00022692"/>
    </source>
</evidence>
<dbReference type="PANTHER" id="PTHR46279:SF6">
    <property type="entry name" value="RING-TYPE E3 UBIQUITIN TRANSFERASE"/>
    <property type="match status" value="1"/>
</dbReference>
<name>A0A6A2YF70_HIBSY</name>
<feature type="domain" description="Wall-associated receptor kinase galacturonan-binding" evidence="16">
    <location>
        <begin position="35"/>
        <end position="98"/>
    </location>
</feature>
<evidence type="ECO:0000256" key="4">
    <source>
        <dbReference type="ARBA" id="ARBA00012483"/>
    </source>
</evidence>
<evidence type="ECO:0000256" key="2">
    <source>
        <dbReference type="ARBA" id="ARBA00004167"/>
    </source>
</evidence>
<dbReference type="Pfam" id="PF13947">
    <property type="entry name" value="GUB_WAK_bind"/>
    <property type="match status" value="1"/>
</dbReference>
<comment type="similarity">
    <text evidence="14">Belongs to the RING-type zinc finger family. ATL subfamily.</text>
</comment>
<dbReference type="PANTHER" id="PTHR46279">
    <property type="entry name" value="RING/U-BOX SUPERFAMILY PROTEIN"/>
    <property type="match status" value="1"/>
</dbReference>
<evidence type="ECO:0000256" key="8">
    <source>
        <dbReference type="ARBA" id="ARBA00022729"/>
    </source>
</evidence>
<dbReference type="GO" id="GO:0030247">
    <property type="term" value="F:polysaccharide binding"/>
    <property type="evidence" value="ECO:0007669"/>
    <property type="project" value="InterPro"/>
</dbReference>
<dbReference type="GO" id="GO:0016020">
    <property type="term" value="C:membrane"/>
    <property type="evidence" value="ECO:0007669"/>
    <property type="project" value="UniProtKB-SubCell"/>
</dbReference>
<evidence type="ECO:0000256" key="5">
    <source>
        <dbReference type="ARBA" id="ARBA00022679"/>
    </source>
</evidence>
<dbReference type="EMBL" id="VEPZ02001348">
    <property type="protein sequence ID" value="KAE8677956.1"/>
    <property type="molecule type" value="Genomic_DNA"/>
</dbReference>
<comment type="subcellular location">
    <subcellularLocation>
        <location evidence="2">Membrane</location>
        <topology evidence="2">Single-pass membrane protein</topology>
    </subcellularLocation>
</comment>
<evidence type="ECO:0000256" key="11">
    <source>
        <dbReference type="ARBA" id="ARBA00022833"/>
    </source>
</evidence>
<reference evidence="17" key="1">
    <citation type="submission" date="2019-09" db="EMBL/GenBank/DDBJ databases">
        <title>Draft genome information of white flower Hibiscus syriacus.</title>
        <authorList>
            <person name="Kim Y.-M."/>
        </authorList>
    </citation>
    <scope>NUCLEOTIDE SEQUENCE [LARGE SCALE GENOMIC DNA]</scope>
    <source>
        <strain evidence="17">YM2019G1</strain>
    </source>
</reference>
<comment type="catalytic activity">
    <reaction evidence="1">
        <text>S-ubiquitinyl-[E2 ubiquitin-conjugating enzyme]-L-cysteine + [acceptor protein]-L-lysine = [E2 ubiquitin-conjugating enzyme]-L-cysteine + N(6)-ubiquitinyl-[acceptor protein]-L-lysine.</text>
        <dbReference type="EC" id="2.3.2.27"/>
    </reaction>
</comment>
<evidence type="ECO:0000259" key="16">
    <source>
        <dbReference type="Pfam" id="PF13947"/>
    </source>
</evidence>
<dbReference type="AlphaFoldDB" id="A0A6A2YF70"/>
<dbReference type="InterPro" id="IPR046948">
    <property type="entry name" value="ATL20-22-like"/>
</dbReference>
<comment type="pathway">
    <text evidence="3">Protein modification; protein ubiquitination.</text>
</comment>
<organism evidence="17 18">
    <name type="scientific">Hibiscus syriacus</name>
    <name type="common">Rose of Sharon</name>
    <dbReference type="NCBI Taxonomy" id="106335"/>
    <lineage>
        <taxon>Eukaryota</taxon>
        <taxon>Viridiplantae</taxon>
        <taxon>Streptophyta</taxon>
        <taxon>Embryophyta</taxon>
        <taxon>Tracheophyta</taxon>
        <taxon>Spermatophyta</taxon>
        <taxon>Magnoliopsida</taxon>
        <taxon>eudicotyledons</taxon>
        <taxon>Gunneridae</taxon>
        <taxon>Pentapetalae</taxon>
        <taxon>rosids</taxon>
        <taxon>malvids</taxon>
        <taxon>Malvales</taxon>
        <taxon>Malvaceae</taxon>
        <taxon>Malvoideae</taxon>
        <taxon>Hibiscus</taxon>
    </lineage>
</organism>
<feature type="signal peptide" evidence="15">
    <location>
        <begin position="1"/>
        <end position="31"/>
    </location>
</feature>